<proteinExistence type="predicted"/>
<comment type="caution">
    <text evidence="2">The sequence shown here is derived from an EMBL/GenBank/DDBJ whole genome shotgun (WGS) entry which is preliminary data.</text>
</comment>
<dbReference type="OrthoDB" id="152213at2"/>
<reference evidence="2 3" key="1">
    <citation type="submission" date="2019-02" db="EMBL/GenBank/DDBJ databases">
        <title>Paenibacillus sp. nov., isolated from surface-sterilized tissue of Thalictrum simplex L.</title>
        <authorList>
            <person name="Tuo L."/>
        </authorList>
    </citation>
    <scope>NUCLEOTIDE SEQUENCE [LARGE SCALE GENOMIC DNA]</scope>
    <source>
        <strain evidence="2 3">N2SHLJ1</strain>
    </source>
</reference>
<accession>A0A4Q9DW21</accession>
<dbReference type="EMBL" id="SIRE01000006">
    <property type="protein sequence ID" value="TBL80003.1"/>
    <property type="molecule type" value="Genomic_DNA"/>
</dbReference>
<evidence type="ECO:0000313" key="2">
    <source>
        <dbReference type="EMBL" id="TBL80003.1"/>
    </source>
</evidence>
<evidence type="ECO:0000313" key="3">
    <source>
        <dbReference type="Proteomes" id="UP000293142"/>
    </source>
</evidence>
<dbReference type="PANTHER" id="PTHR40042">
    <property type="entry name" value="HYPOTHETICAL MEMBRANE SPANNING PROTEIN"/>
    <property type="match status" value="1"/>
</dbReference>
<feature type="transmembrane region" description="Helical" evidence="1">
    <location>
        <begin position="174"/>
        <end position="196"/>
    </location>
</feature>
<feature type="transmembrane region" description="Helical" evidence="1">
    <location>
        <begin position="79"/>
        <end position="102"/>
    </location>
</feature>
<name>A0A4Q9DW21_9BACL</name>
<keyword evidence="1" id="KW-0472">Membrane</keyword>
<feature type="transmembrane region" description="Helical" evidence="1">
    <location>
        <begin position="114"/>
        <end position="131"/>
    </location>
</feature>
<organism evidence="2 3">
    <name type="scientific">Paenibacillus thalictri</name>
    <dbReference type="NCBI Taxonomy" id="2527873"/>
    <lineage>
        <taxon>Bacteria</taxon>
        <taxon>Bacillati</taxon>
        <taxon>Bacillota</taxon>
        <taxon>Bacilli</taxon>
        <taxon>Bacillales</taxon>
        <taxon>Paenibacillaceae</taxon>
        <taxon>Paenibacillus</taxon>
    </lineage>
</organism>
<sequence>MLWGLFWVNFLGTIYGYMWYGDQLAYTLDNNPEWMLPFVPDSPTASLFFTAVIGFLLFDNRRRYSYGTQKKTVHPVRAFIEAFALVTSFKYGIWAVTMIFAAAAKGDVTTWKDWMLVVSHLGMAVEALLYVSFYRFGYGALAVVALWALGNDYMDYGQGVFPWLPQRLLDDLRTICKFTVIMSIVSLGIALVSIIWRRNRV</sequence>
<dbReference type="PANTHER" id="PTHR40042:SF1">
    <property type="entry name" value="DUF1405 DOMAIN-CONTAINING PROTEIN"/>
    <property type="match status" value="1"/>
</dbReference>
<evidence type="ECO:0000256" key="1">
    <source>
        <dbReference type="SAM" id="Phobius"/>
    </source>
</evidence>
<keyword evidence="3" id="KW-1185">Reference proteome</keyword>
<protein>
    <submittedName>
        <fullName evidence="2">DUF1405 domain-containing protein</fullName>
    </submittedName>
</protein>
<keyword evidence="1" id="KW-0812">Transmembrane</keyword>
<feature type="transmembrane region" description="Helical" evidence="1">
    <location>
        <begin position="136"/>
        <end position="154"/>
    </location>
</feature>
<dbReference type="AlphaFoldDB" id="A0A4Q9DW21"/>
<keyword evidence="1" id="KW-1133">Transmembrane helix</keyword>
<dbReference type="Proteomes" id="UP000293142">
    <property type="component" value="Unassembled WGS sequence"/>
</dbReference>
<dbReference type="InterPro" id="IPR009845">
    <property type="entry name" value="DUF1405"/>
</dbReference>
<gene>
    <name evidence="2" type="ORF">EYB31_08900</name>
</gene>
<feature type="transmembrane region" description="Helical" evidence="1">
    <location>
        <begin position="34"/>
        <end position="58"/>
    </location>
</feature>
<dbReference type="Pfam" id="PF07187">
    <property type="entry name" value="DUF1405"/>
    <property type="match status" value="1"/>
</dbReference>